<keyword evidence="1" id="KW-0808">Transferase</keyword>
<dbReference type="Gene3D" id="3.40.630.30">
    <property type="match status" value="1"/>
</dbReference>
<accession>A0ABQ2B5U1</accession>
<evidence type="ECO:0000256" key="3">
    <source>
        <dbReference type="SAM" id="MobiDB-lite"/>
    </source>
</evidence>
<dbReference type="InterPro" id="IPR050832">
    <property type="entry name" value="Bact_Acetyltransf"/>
</dbReference>
<evidence type="ECO:0000256" key="2">
    <source>
        <dbReference type="ARBA" id="ARBA00023315"/>
    </source>
</evidence>
<dbReference type="Proteomes" id="UP000632535">
    <property type="component" value="Unassembled WGS sequence"/>
</dbReference>
<evidence type="ECO:0000313" key="5">
    <source>
        <dbReference type="EMBL" id="GGI07252.1"/>
    </source>
</evidence>
<feature type="domain" description="N-acetyltransferase" evidence="4">
    <location>
        <begin position="1"/>
        <end position="161"/>
    </location>
</feature>
<evidence type="ECO:0000256" key="1">
    <source>
        <dbReference type="ARBA" id="ARBA00022679"/>
    </source>
</evidence>
<dbReference type="PANTHER" id="PTHR43877">
    <property type="entry name" value="AMINOALKYLPHOSPHONATE N-ACETYLTRANSFERASE-RELATED-RELATED"/>
    <property type="match status" value="1"/>
</dbReference>
<evidence type="ECO:0000259" key="4">
    <source>
        <dbReference type="PROSITE" id="PS51186"/>
    </source>
</evidence>
<sequence>MIIAPEPPDRADVRELLDEHLAEMRATSPPGSVHALDHGALLAPSITFLTARDGAGALLGCGALAELSTGRGAARGRGHGELKSMRTSRGARGRGVGGGVLAALVDLAAQRRYARVSLETGAQEHFAPARRLYARHGFVECGPFAGYGPDAHSVFMTLALPGRDPV</sequence>
<organism evidence="5 6">
    <name type="scientific">Isoptericola cucumis</name>
    <dbReference type="NCBI Taxonomy" id="1776856"/>
    <lineage>
        <taxon>Bacteria</taxon>
        <taxon>Bacillati</taxon>
        <taxon>Actinomycetota</taxon>
        <taxon>Actinomycetes</taxon>
        <taxon>Micrococcales</taxon>
        <taxon>Promicromonosporaceae</taxon>
        <taxon>Isoptericola</taxon>
    </lineage>
</organism>
<dbReference type="PANTHER" id="PTHR43877:SF5">
    <property type="entry name" value="BLL8307 PROTEIN"/>
    <property type="match status" value="1"/>
</dbReference>
<gene>
    <name evidence="5" type="ORF">GCM10007368_15240</name>
</gene>
<keyword evidence="6" id="KW-1185">Reference proteome</keyword>
<evidence type="ECO:0000313" key="6">
    <source>
        <dbReference type="Proteomes" id="UP000632535"/>
    </source>
</evidence>
<reference evidence="6" key="1">
    <citation type="journal article" date="2019" name="Int. J. Syst. Evol. Microbiol.">
        <title>The Global Catalogue of Microorganisms (GCM) 10K type strain sequencing project: providing services to taxonomists for standard genome sequencing and annotation.</title>
        <authorList>
            <consortium name="The Broad Institute Genomics Platform"/>
            <consortium name="The Broad Institute Genome Sequencing Center for Infectious Disease"/>
            <person name="Wu L."/>
            <person name="Ma J."/>
        </authorList>
    </citation>
    <scope>NUCLEOTIDE SEQUENCE [LARGE SCALE GENOMIC DNA]</scope>
    <source>
        <strain evidence="6">CCM 8653</strain>
    </source>
</reference>
<dbReference type="RefSeq" id="WP_229737806.1">
    <property type="nucleotide sequence ID" value="NZ_BMDG01000004.1"/>
</dbReference>
<comment type="caution">
    <text evidence="5">The sequence shown here is derived from an EMBL/GenBank/DDBJ whole genome shotgun (WGS) entry which is preliminary data.</text>
</comment>
<dbReference type="InterPro" id="IPR000182">
    <property type="entry name" value="GNAT_dom"/>
</dbReference>
<keyword evidence="2" id="KW-0012">Acyltransferase</keyword>
<protein>
    <submittedName>
        <fullName evidence="5">N-acetyltransferase</fullName>
    </submittedName>
</protein>
<feature type="region of interest" description="Disordered" evidence="3">
    <location>
        <begin position="72"/>
        <end position="91"/>
    </location>
</feature>
<dbReference type="EMBL" id="BMDG01000004">
    <property type="protein sequence ID" value="GGI07252.1"/>
    <property type="molecule type" value="Genomic_DNA"/>
</dbReference>
<dbReference type="InterPro" id="IPR016181">
    <property type="entry name" value="Acyl_CoA_acyltransferase"/>
</dbReference>
<dbReference type="SUPFAM" id="SSF55729">
    <property type="entry name" value="Acyl-CoA N-acyltransferases (Nat)"/>
    <property type="match status" value="1"/>
</dbReference>
<dbReference type="PROSITE" id="PS51186">
    <property type="entry name" value="GNAT"/>
    <property type="match status" value="1"/>
</dbReference>
<dbReference type="Pfam" id="PF00583">
    <property type="entry name" value="Acetyltransf_1"/>
    <property type="match status" value="1"/>
</dbReference>
<proteinExistence type="predicted"/>
<name>A0ABQ2B5U1_9MICO</name>